<dbReference type="AlphaFoldDB" id="A0A1F4VKA0"/>
<dbReference type="SMART" id="SM00091">
    <property type="entry name" value="PAS"/>
    <property type="match status" value="1"/>
</dbReference>
<dbReference type="SMART" id="SM00388">
    <property type="entry name" value="HisKA"/>
    <property type="match status" value="1"/>
</dbReference>
<name>A0A1F4VKA0_UNCKA</name>
<dbReference type="SMART" id="SM00387">
    <property type="entry name" value="HATPase_c"/>
    <property type="match status" value="1"/>
</dbReference>
<reference evidence="9 10" key="1">
    <citation type="journal article" date="2016" name="Nat. Commun.">
        <title>Thousands of microbial genomes shed light on interconnected biogeochemical processes in an aquifer system.</title>
        <authorList>
            <person name="Anantharaman K."/>
            <person name="Brown C.T."/>
            <person name="Hug L.A."/>
            <person name="Sharon I."/>
            <person name="Castelle C.J."/>
            <person name="Probst A.J."/>
            <person name="Thomas B.C."/>
            <person name="Singh A."/>
            <person name="Wilkins M.J."/>
            <person name="Karaoz U."/>
            <person name="Brodie E.L."/>
            <person name="Williams K.H."/>
            <person name="Hubbard S.S."/>
            <person name="Banfield J.F."/>
        </authorList>
    </citation>
    <scope>NUCLEOTIDE SEQUENCE [LARGE SCALE GENOMIC DNA]</scope>
</reference>
<gene>
    <name evidence="9" type="ORF">A3H26_02875</name>
</gene>
<comment type="catalytic activity">
    <reaction evidence="1">
        <text>ATP + protein L-histidine = ADP + protein N-phospho-L-histidine.</text>
        <dbReference type="EC" id="2.7.13.3"/>
    </reaction>
</comment>
<dbReference type="FunFam" id="3.30.565.10:FF:000010">
    <property type="entry name" value="Sensor histidine kinase RcsC"/>
    <property type="match status" value="1"/>
</dbReference>
<dbReference type="CDD" id="cd00130">
    <property type="entry name" value="PAS"/>
    <property type="match status" value="1"/>
</dbReference>
<dbReference type="GO" id="GO:0005886">
    <property type="term" value="C:plasma membrane"/>
    <property type="evidence" value="ECO:0007669"/>
    <property type="project" value="TreeGrafter"/>
</dbReference>
<dbReference type="PROSITE" id="PS50109">
    <property type="entry name" value="HIS_KIN"/>
    <property type="match status" value="1"/>
</dbReference>
<keyword evidence="6" id="KW-0902">Two-component regulatory system</keyword>
<dbReference type="PANTHER" id="PTHR43047">
    <property type="entry name" value="TWO-COMPONENT HISTIDINE PROTEIN KINASE"/>
    <property type="match status" value="1"/>
</dbReference>
<dbReference type="NCBIfam" id="TIGR00229">
    <property type="entry name" value="sensory_box"/>
    <property type="match status" value="1"/>
</dbReference>
<dbReference type="GO" id="GO:0009927">
    <property type="term" value="F:histidine phosphotransfer kinase activity"/>
    <property type="evidence" value="ECO:0007669"/>
    <property type="project" value="TreeGrafter"/>
</dbReference>
<evidence type="ECO:0000256" key="2">
    <source>
        <dbReference type="ARBA" id="ARBA00012438"/>
    </source>
</evidence>
<dbReference type="InterPro" id="IPR036890">
    <property type="entry name" value="HATPase_C_sf"/>
</dbReference>
<accession>A0A1F4VKA0</accession>
<dbReference type="Gene3D" id="1.10.287.130">
    <property type="match status" value="1"/>
</dbReference>
<dbReference type="FunFam" id="1.10.287.130:FF:000001">
    <property type="entry name" value="Two-component sensor histidine kinase"/>
    <property type="match status" value="1"/>
</dbReference>
<keyword evidence="3" id="KW-0597">Phosphoprotein</keyword>
<evidence type="ECO:0000256" key="1">
    <source>
        <dbReference type="ARBA" id="ARBA00000085"/>
    </source>
</evidence>
<evidence type="ECO:0000256" key="3">
    <source>
        <dbReference type="ARBA" id="ARBA00022553"/>
    </source>
</evidence>
<dbReference type="Proteomes" id="UP000177763">
    <property type="component" value="Unassembled WGS sequence"/>
</dbReference>
<dbReference type="InterPro" id="IPR005467">
    <property type="entry name" value="His_kinase_dom"/>
</dbReference>
<dbReference type="InterPro" id="IPR004358">
    <property type="entry name" value="Sig_transdc_His_kin-like_C"/>
</dbReference>
<evidence type="ECO:0000256" key="6">
    <source>
        <dbReference type="ARBA" id="ARBA00023012"/>
    </source>
</evidence>
<sequence length="403" mass="45239">MPQPDDLNIKPLQSVTEEIYKKNLELLEQRRRAEQLLYGISEAVFAVDKTLNITLFNHSCERMLGISAEDVLGKPANEILKFTTEKNELIKAEDFCFSKDTEKSNLEAVVLKGQDKNYYVNIKTSLIAGKGDEECLVTMIDITKEKELEKTKDDFISITSHELRTPMTIIKSYLWMLASEKGGSINDKQKDYIKKAANGTERMLNLINDMLNISKLEHGKMEMKIEKINVREFVGESLSDFNIKTKEKNLNFDVIVKDDVNEAYADQVKLREVLTNLVGNSLKFTDTGRITVLVEKLNDNFVKISVTDSGRGIEKNEMDKLFRKFGRLDNSYQTVAESGGTGLGLYIVKQLVESIGGKVGAESEGTGKGSTFWFTIPIQMPQNVKTTVDQASNVGTSAQNSVI</sequence>
<dbReference type="STRING" id="1802630.A3H26_02875"/>
<dbReference type="PANTHER" id="PTHR43047:SF72">
    <property type="entry name" value="OSMOSENSING HISTIDINE PROTEIN KINASE SLN1"/>
    <property type="match status" value="1"/>
</dbReference>
<dbReference type="InterPro" id="IPR036097">
    <property type="entry name" value="HisK_dim/P_sf"/>
</dbReference>
<dbReference type="EMBL" id="MEVN01000008">
    <property type="protein sequence ID" value="OGC57632.1"/>
    <property type="molecule type" value="Genomic_DNA"/>
</dbReference>
<dbReference type="Pfam" id="PF02518">
    <property type="entry name" value="HATPase_c"/>
    <property type="match status" value="1"/>
</dbReference>
<dbReference type="SUPFAM" id="SSF55874">
    <property type="entry name" value="ATPase domain of HSP90 chaperone/DNA topoisomerase II/histidine kinase"/>
    <property type="match status" value="1"/>
</dbReference>
<dbReference type="Pfam" id="PF13426">
    <property type="entry name" value="PAS_9"/>
    <property type="match status" value="1"/>
</dbReference>
<feature type="domain" description="Histidine kinase" evidence="7">
    <location>
        <begin position="158"/>
        <end position="380"/>
    </location>
</feature>
<dbReference type="InterPro" id="IPR003661">
    <property type="entry name" value="HisK_dim/P_dom"/>
</dbReference>
<keyword evidence="4" id="KW-0808">Transferase</keyword>
<dbReference type="PRINTS" id="PR00344">
    <property type="entry name" value="BCTRLSENSOR"/>
</dbReference>
<evidence type="ECO:0000259" key="7">
    <source>
        <dbReference type="PROSITE" id="PS50109"/>
    </source>
</evidence>
<keyword evidence="5" id="KW-0418">Kinase</keyword>
<organism evidence="9 10">
    <name type="scientific">candidate division WWE3 bacterium RIFCSPLOWO2_12_FULL_36_10</name>
    <dbReference type="NCBI Taxonomy" id="1802630"/>
    <lineage>
        <taxon>Bacteria</taxon>
        <taxon>Katanobacteria</taxon>
    </lineage>
</organism>
<dbReference type="SUPFAM" id="SSF47384">
    <property type="entry name" value="Homodimeric domain of signal transducing histidine kinase"/>
    <property type="match status" value="1"/>
</dbReference>
<evidence type="ECO:0000313" key="10">
    <source>
        <dbReference type="Proteomes" id="UP000177763"/>
    </source>
</evidence>
<evidence type="ECO:0000259" key="8">
    <source>
        <dbReference type="PROSITE" id="PS50112"/>
    </source>
</evidence>
<comment type="caution">
    <text evidence="9">The sequence shown here is derived from an EMBL/GenBank/DDBJ whole genome shotgun (WGS) entry which is preliminary data.</text>
</comment>
<dbReference type="EC" id="2.7.13.3" evidence="2"/>
<dbReference type="InterPro" id="IPR003594">
    <property type="entry name" value="HATPase_dom"/>
</dbReference>
<dbReference type="GO" id="GO:0000155">
    <property type="term" value="F:phosphorelay sensor kinase activity"/>
    <property type="evidence" value="ECO:0007669"/>
    <property type="project" value="InterPro"/>
</dbReference>
<feature type="domain" description="PAS" evidence="8">
    <location>
        <begin position="29"/>
        <end position="74"/>
    </location>
</feature>
<dbReference type="SUPFAM" id="SSF55785">
    <property type="entry name" value="PYP-like sensor domain (PAS domain)"/>
    <property type="match status" value="1"/>
</dbReference>
<dbReference type="CDD" id="cd00082">
    <property type="entry name" value="HisKA"/>
    <property type="match status" value="1"/>
</dbReference>
<dbReference type="Gene3D" id="3.30.450.20">
    <property type="entry name" value="PAS domain"/>
    <property type="match status" value="1"/>
</dbReference>
<protein>
    <recommendedName>
        <fullName evidence="2">histidine kinase</fullName>
        <ecNumber evidence="2">2.7.13.3</ecNumber>
    </recommendedName>
</protein>
<evidence type="ECO:0000256" key="4">
    <source>
        <dbReference type="ARBA" id="ARBA00022679"/>
    </source>
</evidence>
<dbReference type="InterPro" id="IPR000014">
    <property type="entry name" value="PAS"/>
</dbReference>
<dbReference type="PROSITE" id="PS50112">
    <property type="entry name" value="PAS"/>
    <property type="match status" value="1"/>
</dbReference>
<dbReference type="Gene3D" id="3.30.565.10">
    <property type="entry name" value="Histidine kinase-like ATPase, C-terminal domain"/>
    <property type="match status" value="1"/>
</dbReference>
<evidence type="ECO:0000313" key="9">
    <source>
        <dbReference type="EMBL" id="OGC57632.1"/>
    </source>
</evidence>
<dbReference type="Pfam" id="PF00512">
    <property type="entry name" value="HisKA"/>
    <property type="match status" value="1"/>
</dbReference>
<evidence type="ECO:0000256" key="5">
    <source>
        <dbReference type="ARBA" id="ARBA00022777"/>
    </source>
</evidence>
<dbReference type="InterPro" id="IPR035965">
    <property type="entry name" value="PAS-like_dom_sf"/>
</dbReference>
<proteinExistence type="predicted"/>
<dbReference type="CDD" id="cd16922">
    <property type="entry name" value="HATPase_EvgS-ArcB-TorS-like"/>
    <property type="match status" value="1"/>
</dbReference>